<proteinExistence type="predicted"/>
<evidence type="ECO:0000313" key="17">
    <source>
        <dbReference type="EMBL" id="SZX60241.1"/>
    </source>
</evidence>
<feature type="transmembrane region" description="Helical" evidence="16">
    <location>
        <begin position="67"/>
        <end position="88"/>
    </location>
</feature>
<dbReference type="PANTHER" id="PTHR15458:SF5">
    <property type="entry name" value="PHOSPHATIDYLETHANOLAMINE N-METHYLTRANSFERASE"/>
    <property type="match status" value="1"/>
</dbReference>
<keyword evidence="14" id="KW-1208">Phospholipid metabolism</keyword>
<keyword evidence="12 16" id="KW-0472">Membrane</keyword>
<keyword evidence="5" id="KW-0489">Methyltransferase</keyword>
<evidence type="ECO:0000256" key="8">
    <source>
        <dbReference type="ARBA" id="ARBA00022692"/>
    </source>
</evidence>
<dbReference type="EMBL" id="FNXT01000049">
    <property type="protein sequence ID" value="SZX60241.1"/>
    <property type="molecule type" value="Genomic_DNA"/>
</dbReference>
<comment type="pathway">
    <text evidence="2">Phospholipid metabolism; phosphatidylcholine biosynthesis.</text>
</comment>
<evidence type="ECO:0000256" key="11">
    <source>
        <dbReference type="ARBA" id="ARBA00023098"/>
    </source>
</evidence>
<dbReference type="InterPro" id="IPR007318">
    <property type="entry name" value="Phopholipid_MeTrfase"/>
</dbReference>
<keyword evidence="9" id="KW-0256">Endoplasmic reticulum</keyword>
<protein>
    <recommendedName>
        <fullName evidence="15">phosphatidyl-N-methylethanolamine N-methyltransferase</fullName>
        <ecNumber evidence="15">2.1.1.71</ecNumber>
    </recommendedName>
</protein>
<evidence type="ECO:0000256" key="9">
    <source>
        <dbReference type="ARBA" id="ARBA00022824"/>
    </source>
</evidence>
<gene>
    <name evidence="17" type="ORF">BQ4739_LOCUS811</name>
</gene>
<dbReference type="Pfam" id="PF04191">
    <property type="entry name" value="PEMT"/>
    <property type="match status" value="1"/>
</dbReference>
<keyword evidence="8 16" id="KW-0812">Transmembrane</keyword>
<evidence type="ECO:0000256" key="3">
    <source>
        <dbReference type="ARBA" id="ARBA00005189"/>
    </source>
</evidence>
<keyword evidence="10 16" id="KW-1133">Transmembrane helix</keyword>
<sequence length="163" mass="17803">MFPRNPVDAFATAGLIGKRECQPAAAQQQQKHSMSSVLQFSVILLWFASLRRSGLCLDLAAISLPQWLAFLLLACYGQSLNVGIFQAIGHDGVYYGFKLGKVIPWVNGWPFDSVSHPQYVGSVLTVWGLVALVWGQAPAAALGIMAGFWTLVYVVTAVQEQYL</sequence>
<dbReference type="Proteomes" id="UP000256970">
    <property type="component" value="Unassembled WGS sequence"/>
</dbReference>
<evidence type="ECO:0000256" key="5">
    <source>
        <dbReference type="ARBA" id="ARBA00022603"/>
    </source>
</evidence>
<evidence type="ECO:0000256" key="12">
    <source>
        <dbReference type="ARBA" id="ARBA00023136"/>
    </source>
</evidence>
<keyword evidence="18" id="KW-1185">Reference proteome</keyword>
<evidence type="ECO:0000256" key="7">
    <source>
        <dbReference type="ARBA" id="ARBA00022691"/>
    </source>
</evidence>
<keyword evidence="6" id="KW-0808">Transferase</keyword>
<dbReference type="UniPathway" id="UPA00753"/>
<evidence type="ECO:0000256" key="4">
    <source>
        <dbReference type="ARBA" id="ARBA00022516"/>
    </source>
</evidence>
<keyword evidence="4" id="KW-0444">Lipid biosynthesis</keyword>
<dbReference type="GO" id="GO:0006656">
    <property type="term" value="P:phosphatidylcholine biosynthetic process"/>
    <property type="evidence" value="ECO:0007669"/>
    <property type="project" value="UniProtKB-UniPathway"/>
</dbReference>
<accession>A0A383V562</accession>
<name>A0A383V562_TETOB</name>
<evidence type="ECO:0000256" key="13">
    <source>
        <dbReference type="ARBA" id="ARBA00023209"/>
    </source>
</evidence>
<evidence type="ECO:0000256" key="6">
    <source>
        <dbReference type="ARBA" id="ARBA00022679"/>
    </source>
</evidence>
<feature type="transmembrane region" description="Helical" evidence="16">
    <location>
        <begin position="139"/>
        <end position="158"/>
    </location>
</feature>
<reference evidence="17 18" key="1">
    <citation type="submission" date="2016-10" db="EMBL/GenBank/DDBJ databases">
        <authorList>
            <person name="Cai Z."/>
        </authorList>
    </citation>
    <scope>NUCLEOTIDE SEQUENCE [LARGE SCALE GENOMIC DNA]</scope>
</reference>
<keyword evidence="13" id="KW-0594">Phospholipid biosynthesis</keyword>
<evidence type="ECO:0000256" key="1">
    <source>
        <dbReference type="ARBA" id="ARBA00004477"/>
    </source>
</evidence>
<dbReference type="GO" id="GO:0005789">
    <property type="term" value="C:endoplasmic reticulum membrane"/>
    <property type="evidence" value="ECO:0007669"/>
    <property type="project" value="UniProtKB-SubCell"/>
</dbReference>
<organism evidence="17 18">
    <name type="scientific">Tetradesmus obliquus</name>
    <name type="common">Green alga</name>
    <name type="synonym">Acutodesmus obliquus</name>
    <dbReference type="NCBI Taxonomy" id="3088"/>
    <lineage>
        <taxon>Eukaryota</taxon>
        <taxon>Viridiplantae</taxon>
        <taxon>Chlorophyta</taxon>
        <taxon>core chlorophytes</taxon>
        <taxon>Chlorophyceae</taxon>
        <taxon>CS clade</taxon>
        <taxon>Sphaeropleales</taxon>
        <taxon>Scenedesmaceae</taxon>
        <taxon>Tetradesmus</taxon>
    </lineage>
</organism>
<evidence type="ECO:0000256" key="14">
    <source>
        <dbReference type="ARBA" id="ARBA00023264"/>
    </source>
</evidence>
<evidence type="ECO:0000256" key="10">
    <source>
        <dbReference type="ARBA" id="ARBA00022989"/>
    </source>
</evidence>
<dbReference type="GO" id="GO:0000773">
    <property type="term" value="F:phosphatidyl-N-methylethanolamine N-methyltransferase activity"/>
    <property type="evidence" value="ECO:0007669"/>
    <property type="project" value="UniProtKB-EC"/>
</dbReference>
<dbReference type="PANTHER" id="PTHR15458">
    <property type="entry name" value="PHOSPHATIDYLETHANOLAMINE N-METHYLTRANSFERASE"/>
    <property type="match status" value="1"/>
</dbReference>
<comment type="pathway">
    <text evidence="3">Lipid metabolism.</text>
</comment>
<dbReference type="GO" id="GO:0032259">
    <property type="term" value="P:methylation"/>
    <property type="evidence" value="ECO:0007669"/>
    <property type="project" value="UniProtKB-KW"/>
</dbReference>
<comment type="subcellular location">
    <subcellularLocation>
        <location evidence="1">Endoplasmic reticulum membrane</location>
        <topology evidence="1">Multi-pass membrane protein</topology>
    </subcellularLocation>
</comment>
<dbReference type="AlphaFoldDB" id="A0A383V562"/>
<dbReference type="Gene3D" id="1.20.120.1630">
    <property type="match status" value="1"/>
</dbReference>
<evidence type="ECO:0000256" key="15">
    <source>
        <dbReference type="ARBA" id="ARBA00034137"/>
    </source>
</evidence>
<dbReference type="EC" id="2.1.1.71" evidence="15"/>
<dbReference type="STRING" id="3088.A0A383V562"/>
<dbReference type="InterPro" id="IPR024960">
    <property type="entry name" value="PEMT/MFAP"/>
</dbReference>
<evidence type="ECO:0000256" key="16">
    <source>
        <dbReference type="SAM" id="Phobius"/>
    </source>
</evidence>
<keyword evidence="7" id="KW-0949">S-adenosyl-L-methionine</keyword>
<evidence type="ECO:0000256" key="2">
    <source>
        <dbReference type="ARBA" id="ARBA00004969"/>
    </source>
</evidence>
<evidence type="ECO:0000313" key="18">
    <source>
        <dbReference type="Proteomes" id="UP000256970"/>
    </source>
</evidence>
<keyword evidence="11" id="KW-0443">Lipid metabolism</keyword>